<name>M8D8U8_AEGTA</name>
<dbReference type="AlphaFoldDB" id="M8D8U8"/>
<sequence length="208" mass="23931">MALRSGPQLSGFHIGAALFVFYTSWPRTSADKKLSAAALFLFSIGGLRYVLKVQSLRSASFGTMSNSSNKAKKSPDKDREEDTREYIKRANEIVMNSRVKTVSQKVRDKHQLKLSEVVDKLFVDVYVYPYSERLARLKCFWELKEEEAYKLWPETVAQHSIIGDLAMNKKGTSTIRRCMEYLYKYCFLDYCRSSKDIIGLVREHIKAG</sequence>
<evidence type="ECO:0000259" key="2">
    <source>
        <dbReference type="Pfam" id="PF13968"/>
    </source>
</evidence>
<evidence type="ECO:0000313" key="3">
    <source>
        <dbReference type="EnsemblPlants" id="EMT32946"/>
    </source>
</evidence>
<feature type="domain" description="DUF4220" evidence="2">
    <location>
        <begin position="12"/>
        <end position="151"/>
    </location>
</feature>
<dbReference type="EnsemblPlants" id="EMT32946">
    <property type="protein sequence ID" value="EMT32946"/>
    <property type="gene ID" value="F775_22303"/>
</dbReference>
<evidence type="ECO:0000256" key="1">
    <source>
        <dbReference type="SAM" id="MobiDB-lite"/>
    </source>
</evidence>
<accession>M8D8U8</accession>
<reference evidence="3" key="1">
    <citation type="submission" date="2015-06" db="UniProtKB">
        <authorList>
            <consortium name="EnsemblPlants"/>
        </authorList>
    </citation>
    <scope>IDENTIFICATION</scope>
</reference>
<proteinExistence type="predicted"/>
<feature type="region of interest" description="Disordered" evidence="1">
    <location>
        <begin position="62"/>
        <end position="82"/>
    </location>
</feature>
<dbReference type="Pfam" id="PF13968">
    <property type="entry name" value="DUF4220"/>
    <property type="match status" value="1"/>
</dbReference>
<feature type="compositionally biased region" description="Basic and acidic residues" evidence="1">
    <location>
        <begin position="73"/>
        <end position="82"/>
    </location>
</feature>
<protein>
    <recommendedName>
        <fullName evidence="2">DUF4220 domain-containing protein</fullName>
    </recommendedName>
</protein>
<organism evidence="3">
    <name type="scientific">Aegilops tauschii</name>
    <name type="common">Tausch's goatgrass</name>
    <name type="synonym">Aegilops squarrosa</name>
    <dbReference type="NCBI Taxonomy" id="37682"/>
    <lineage>
        <taxon>Eukaryota</taxon>
        <taxon>Viridiplantae</taxon>
        <taxon>Streptophyta</taxon>
        <taxon>Embryophyta</taxon>
        <taxon>Tracheophyta</taxon>
        <taxon>Spermatophyta</taxon>
        <taxon>Magnoliopsida</taxon>
        <taxon>Liliopsida</taxon>
        <taxon>Poales</taxon>
        <taxon>Poaceae</taxon>
        <taxon>BOP clade</taxon>
        <taxon>Pooideae</taxon>
        <taxon>Triticodae</taxon>
        <taxon>Triticeae</taxon>
        <taxon>Triticinae</taxon>
        <taxon>Aegilops</taxon>
    </lineage>
</organism>
<dbReference type="InterPro" id="IPR025315">
    <property type="entry name" value="DUF4220"/>
</dbReference>